<dbReference type="Proteomes" id="UP000175835">
    <property type="component" value="Unassembled WGS sequence"/>
</dbReference>
<protein>
    <recommendedName>
        <fullName evidence="3">DUF4176 domain-containing protein</fullName>
    </recommendedName>
</protein>
<comment type="caution">
    <text evidence="1">The sequence shown here is derived from an EMBL/GenBank/DDBJ whole genome shotgun (WGS) entry which is preliminary data.</text>
</comment>
<accession>A0A1D3MVD1</accession>
<dbReference type="GeneID" id="87595259"/>
<evidence type="ECO:0008006" key="3">
    <source>
        <dbReference type="Google" id="ProtNLM"/>
    </source>
</evidence>
<evidence type="ECO:0000313" key="2">
    <source>
        <dbReference type="Proteomes" id="UP000175835"/>
    </source>
</evidence>
<sequence>MENVYIPKLPIGNELLPIGSVVFVEEINQSLMIYGRKQQQSDNKLWDYVACPYPHGNLSKEYNVFFNHNQIVHLLFKGFETEDELELRKKLSEL</sequence>
<dbReference type="Pfam" id="PF13780">
    <property type="entry name" value="DUF4176"/>
    <property type="match status" value="1"/>
</dbReference>
<reference evidence="1 2" key="1">
    <citation type="submission" date="2016-05" db="EMBL/GenBank/DDBJ databases">
        <title>Bacillus thuringiensis and Bacillus weihenstephanensis as novel biocontrol agents of wilt causing Verticillium species.</title>
        <authorList>
            <person name="Hollensteiner J."/>
            <person name="Wemheuer F."/>
            <person name="Harting R."/>
            <person name="Kolarzyk A."/>
            <person name="Diaz-Valerio S."/>
            <person name="Poehlein A."/>
            <person name="Brzuszkiewicz E."/>
            <person name="Nesemann K."/>
            <person name="Braus-Stromeyer S."/>
            <person name="Braus G."/>
            <person name="Daniel R."/>
            <person name="Liesegang H."/>
        </authorList>
    </citation>
    <scope>NUCLEOTIDE SEQUENCE [LARGE SCALE GENOMIC DNA]</scope>
    <source>
        <strain evidence="1 2">GOE11</strain>
    </source>
</reference>
<dbReference type="InterPro" id="IPR025233">
    <property type="entry name" value="DUF4176"/>
</dbReference>
<evidence type="ECO:0000313" key="1">
    <source>
        <dbReference type="EMBL" id="OFD88014.1"/>
    </source>
</evidence>
<proteinExistence type="predicted"/>
<dbReference type="RefSeq" id="WP_002112675.1">
    <property type="nucleotide sequence ID" value="NZ_FMJF01000036.1"/>
</dbReference>
<name>A0A1D3MVD1_BACMY</name>
<organism evidence="1 2">
    <name type="scientific">Bacillus mycoides</name>
    <dbReference type="NCBI Taxonomy" id="1405"/>
    <lineage>
        <taxon>Bacteria</taxon>
        <taxon>Bacillati</taxon>
        <taxon>Bacillota</taxon>
        <taxon>Bacilli</taxon>
        <taxon>Bacillales</taxon>
        <taxon>Bacillaceae</taxon>
        <taxon>Bacillus</taxon>
        <taxon>Bacillus cereus group</taxon>
    </lineage>
</organism>
<dbReference type="PATRIC" id="fig|86662.27.peg.5164"/>
<dbReference type="EMBL" id="LXLX01000050">
    <property type="protein sequence ID" value="OFD88014.1"/>
    <property type="molecule type" value="Genomic_DNA"/>
</dbReference>
<dbReference type="AlphaFoldDB" id="A0A1D3MVD1"/>
<gene>
    <name evidence="1" type="ORF">BWGOE11_51120</name>
</gene>